<dbReference type="SUPFAM" id="SSF53756">
    <property type="entry name" value="UDP-Glycosyltransferase/glycogen phosphorylase"/>
    <property type="match status" value="1"/>
</dbReference>
<gene>
    <name evidence="4" type="ORF">C7444_10445</name>
</gene>
<reference evidence="4 5" key="1">
    <citation type="submission" date="2018-05" db="EMBL/GenBank/DDBJ databases">
        <title>Genomic Encyclopedia of Type Strains, Phase IV (KMG-IV): sequencing the most valuable type-strain genomes for metagenomic binning, comparative biology and taxonomic classification.</title>
        <authorList>
            <person name="Goeker M."/>
        </authorList>
    </citation>
    <scope>NUCLEOTIDE SEQUENCE [LARGE SCALE GENOMIC DNA]</scope>
    <source>
        <strain evidence="4 5">DSM 566</strain>
    </source>
</reference>
<dbReference type="GO" id="GO:0009103">
    <property type="term" value="P:lipopolysaccharide biosynthetic process"/>
    <property type="evidence" value="ECO:0007669"/>
    <property type="project" value="TreeGrafter"/>
</dbReference>
<dbReference type="GO" id="GO:0016757">
    <property type="term" value="F:glycosyltransferase activity"/>
    <property type="evidence" value="ECO:0007669"/>
    <property type="project" value="InterPro"/>
</dbReference>
<feature type="domain" description="Glycosyl transferase family 1" evidence="2">
    <location>
        <begin position="201"/>
        <end position="354"/>
    </location>
</feature>
<keyword evidence="5" id="KW-1185">Reference proteome</keyword>
<dbReference type="OrthoDB" id="433681at2"/>
<name>A0A318H397_9BURK</name>
<dbReference type="PANTHER" id="PTHR46401:SF2">
    <property type="entry name" value="GLYCOSYLTRANSFERASE WBBK-RELATED"/>
    <property type="match status" value="1"/>
</dbReference>
<evidence type="ECO:0000259" key="2">
    <source>
        <dbReference type="Pfam" id="PF00534"/>
    </source>
</evidence>
<dbReference type="CDD" id="cd03801">
    <property type="entry name" value="GT4_PimA-like"/>
    <property type="match status" value="1"/>
</dbReference>
<dbReference type="Pfam" id="PF13439">
    <property type="entry name" value="Glyco_transf_4"/>
    <property type="match status" value="1"/>
</dbReference>
<dbReference type="Proteomes" id="UP000247811">
    <property type="component" value="Unassembled WGS sequence"/>
</dbReference>
<proteinExistence type="predicted"/>
<dbReference type="Pfam" id="PF00534">
    <property type="entry name" value="Glycos_transf_1"/>
    <property type="match status" value="1"/>
</dbReference>
<dbReference type="NCBIfam" id="TIGR04047">
    <property type="entry name" value="MSMEG_0565_glyc"/>
    <property type="match status" value="1"/>
</dbReference>
<dbReference type="PANTHER" id="PTHR46401">
    <property type="entry name" value="GLYCOSYLTRANSFERASE WBBK-RELATED"/>
    <property type="match status" value="1"/>
</dbReference>
<keyword evidence="1 4" id="KW-0808">Transferase</keyword>
<dbReference type="AlphaFoldDB" id="A0A318H397"/>
<organism evidence="4 5">
    <name type="scientific">Sphaerotilus hippei</name>
    <dbReference type="NCBI Taxonomy" id="744406"/>
    <lineage>
        <taxon>Bacteria</taxon>
        <taxon>Pseudomonadati</taxon>
        <taxon>Pseudomonadota</taxon>
        <taxon>Betaproteobacteria</taxon>
        <taxon>Burkholderiales</taxon>
        <taxon>Sphaerotilaceae</taxon>
        <taxon>Sphaerotilus</taxon>
    </lineage>
</organism>
<dbReference type="InterPro" id="IPR023986">
    <property type="entry name" value="GlycosylTfrase_MSMEG0565"/>
</dbReference>
<sequence length="403" mass="42960">MSRPLRIALLTHSVRPRGGVVHTLELADALQARGHTVTVIASAEPGEQLFRAVDLAFHTLALPALSGDLLTQVGQRIHTLVQGLPALLAGGDFDVLHAQDSLSGNALALLQAEGVVLAPWVRTVHHLDVFDDPTLMAWQTRAWRAADDVACVSDSWAAHFHTVLGVRAQRMFNGVNLQRYRRETQPGDAALLGSLGVPAQTGPLCLLVGGVEQRKNTTRLLHAFAHLRQHDPAWAEARLVVAGGASMLDHSGAHRTWAAALAEHALREGPGQAVLRTGPLPDAALPALMRRADVLAMPSLMEGFGLAALEALACGTPVLVSARPPFTEHLSGEPGVSWCEPEDIASIATGLRQAAVAPRLQHTPGVCLQHSWSRSAALHEAWYAQRLARRAHAAATALESTPV</sequence>
<accession>A0A318H397</accession>
<dbReference type="InterPro" id="IPR028098">
    <property type="entry name" value="Glyco_trans_4-like_N"/>
</dbReference>
<feature type="domain" description="Glycosyltransferase subfamily 4-like N-terminal" evidence="3">
    <location>
        <begin position="17"/>
        <end position="179"/>
    </location>
</feature>
<evidence type="ECO:0000259" key="3">
    <source>
        <dbReference type="Pfam" id="PF13439"/>
    </source>
</evidence>
<protein>
    <submittedName>
        <fullName evidence="4">Glycosyltransferase-like protein</fullName>
    </submittedName>
</protein>
<evidence type="ECO:0000256" key="1">
    <source>
        <dbReference type="ARBA" id="ARBA00022679"/>
    </source>
</evidence>
<comment type="caution">
    <text evidence="4">The sequence shown here is derived from an EMBL/GenBank/DDBJ whole genome shotgun (WGS) entry which is preliminary data.</text>
</comment>
<dbReference type="EMBL" id="QJJS01000004">
    <property type="protein sequence ID" value="PXW97444.1"/>
    <property type="molecule type" value="Genomic_DNA"/>
</dbReference>
<dbReference type="InterPro" id="IPR001296">
    <property type="entry name" value="Glyco_trans_1"/>
</dbReference>
<evidence type="ECO:0000313" key="5">
    <source>
        <dbReference type="Proteomes" id="UP000247811"/>
    </source>
</evidence>
<evidence type="ECO:0000313" key="4">
    <source>
        <dbReference type="EMBL" id="PXW97444.1"/>
    </source>
</evidence>
<dbReference type="Gene3D" id="3.40.50.2000">
    <property type="entry name" value="Glycogen Phosphorylase B"/>
    <property type="match status" value="2"/>
</dbReference>